<proteinExistence type="predicted"/>
<protein>
    <submittedName>
        <fullName evidence="2">Uncharacterized protein</fullName>
    </submittedName>
</protein>
<reference evidence="2 3" key="1">
    <citation type="journal article" date="2013" name="Genome Biol.">
        <title>The genome sequence of the most widely cultivated cacao type and its use to identify candidate genes regulating pod color.</title>
        <authorList>
            <person name="Motamayor J.C."/>
            <person name="Mockaitis K."/>
            <person name="Schmutz J."/>
            <person name="Haiminen N."/>
            <person name="Iii D.L."/>
            <person name="Cornejo O."/>
            <person name="Findley S.D."/>
            <person name="Zheng P."/>
            <person name="Utro F."/>
            <person name="Royaert S."/>
            <person name="Saski C."/>
            <person name="Jenkins J."/>
            <person name="Podicheti R."/>
            <person name="Zhao M."/>
            <person name="Scheffler B.E."/>
            <person name="Stack J.C."/>
            <person name="Feltus F.A."/>
            <person name="Mustiga G.M."/>
            <person name="Amores F."/>
            <person name="Phillips W."/>
            <person name="Marelli J.P."/>
            <person name="May G.D."/>
            <person name="Shapiro H."/>
            <person name="Ma J."/>
            <person name="Bustamante C.D."/>
            <person name="Schnell R.J."/>
            <person name="Main D."/>
            <person name="Gilbert D."/>
            <person name="Parida L."/>
            <person name="Kuhn D.N."/>
        </authorList>
    </citation>
    <scope>NUCLEOTIDE SEQUENCE [LARGE SCALE GENOMIC DNA]</scope>
    <source>
        <strain evidence="3">cv. Matina 1-6</strain>
    </source>
</reference>
<name>A0A061DIF8_THECC</name>
<accession>A0A061DIF8</accession>
<evidence type="ECO:0000313" key="2">
    <source>
        <dbReference type="EMBL" id="EOX92037.1"/>
    </source>
</evidence>
<evidence type="ECO:0000256" key="1">
    <source>
        <dbReference type="SAM" id="SignalP"/>
    </source>
</evidence>
<gene>
    <name evidence="2" type="ORF">TCM_001057</name>
</gene>
<feature type="chain" id="PRO_5001600404" evidence="1">
    <location>
        <begin position="22"/>
        <end position="66"/>
    </location>
</feature>
<dbReference type="AlphaFoldDB" id="A0A061DIF8"/>
<dbReference type="EMBL" id="CM001879">
    <property type="protein sequence ID" value="EOX92037.1"/>
    <property type="molecule type" value="Genomic_DNA"/>
</dbReference>
<dbReference type="Gramene" id="EOX92037">
    <property type="protein sequence ID" value="EOX92037"/>
    <property type="gene ID" value="TCM_001057"/>
</dbReference>
<sequence length="66" mass="7316">MGHFLHFYFIATSLRVRVVGSGVWPSGMPDHDLVKIKIKMSLGKIKILERVVGSGSGRLGCLTMTW</sequence>
<dbReference type="HOGENOM" id="CLU_2836337_0_0_1"/>
<dbReference type="InParanoid" id="A0A061DIF8"/>
<organism evidence="2 3">
    <name type="scientific">Theobroma cacao</name>
    <name type="common">Cacao</name>
    <name type="synonym">Cocoa</name>
    <dbReference type="NCBI Taxonomy" id="3641"/>
    <lineage>
        <taxon>Eukaryota</taxon>
        <taxon>Viridiplantae</taxon>
        <taxon>Streptophyta</taxon>
        <taxon>Embryophyta</taxon>
        <taxon>Tracheophyta</taxon>
        <taxon>Spermatophyta</taxon>
        <taxon>Magnoliopsida</taxon>
        <taxon>eudicotyledons</taxon>
        <taxon>Gunneridae</taxon>
        <taxon>Pentapetalae</taxon>
        <taxon>rosids</taxon>
        <taxon>malvids</taxon>
        <taxon>Malvales</taxon>
        <taxon>Malvaceae</taxon>
        <taxon>Byttnerioideae</taxon>
        <taxon>Theobroma</taxon>
    </lineage>
</organism>
<feature type="signal peptide" evidence="1">
    <location>
        <begin position="1"/>
        <end position="21"/>
    </location>
</feature>
<keyword evidence="3" id="KW-1185">Reference proteome</keyword>
<evidence type="ECO:0000313" key="3">
    <source>
        <dbReference type="Proteomes" id="UP000026915"/>
    </source>
</evidence>
<dbReference type="Proteomes" id="UP000026915">
    <property type="component" value="Chromosome 1"/>
</dbReference>
<keyword evidence="1" id="KW-0732">Signal</keyword>